<feature type="transmembrane region" description="Helical" evidence="1">
    <location>
        <begin position="156"/>
        <end position="175"/>
    </location>
</feature>
<dbReference type="RefSeq" id="WP_382416109.1">
    <property type="nucleotide sequence ID" value="NZ_AP031500.1"/>
</dbReference>
<feature type="transmembrane region" description="Helical" evidence="1">
    <location>
        <begin position="12"/>
        <end position="32"/>
    </location>
</feature>
<evidence type="ECO:0000313" key="2">
    <source>
        <dbReference type="EMBL" id="MFC3155419.1"/>
    </source>
</evidence>
<accession>A0ABV7HNI8</accession>
<sequence length="252" mass="28922">MPPLLEKLSRILWPVFLLGHWLSCGFVAWMLLAQVNFAYPLAYEALDVEQHIAHYGPENRYRDNFADTSKQQHIELFSQINHAIHHDANELSHITFTPRTGNTQTLLRRDEVLHLTDVAHLIDKVYLLGISAVIAMIISGVLLHRDRSTLPRPKNVVLSVCGTIAALIAVVLIIGSKKVFYYLHTWIFPPEHPWFFYYQDSLMTTLMKAPDLFGLIAALLLALWLLLWGATLFMITRFWPRPLRSATNKEQA</sequence>
<keyword evidence="1" id="KW-0472">Membrane</keyword>
<proteinExistence type="predicted"/>
<dbReference type="Proteomes" id="UP001595548">
    <property type="component" value="Unassembled WGS sequence"/>
</dbReference>
<name>A0ABV7HNI8_9GAMM</name>
<evidence type="ECO:0000256" key="1">
    <source>
        <dbReference type="SAM" id="Phobius"/>
    </source>
</evidence>
<keyword evidence="1" id="KW-0812">Transmembrane</keyword>
<dbReference type="InterPro" id="IPR010178">
    <property type="entry name" value="Lit"/>
</dbReference>
<keyword evidence="3" id="KW-1185">Reference proteome</keyword>
<keyword evidence="1" id="KW-1133">Transmembrane helix</keyword>
<evidence type="ECO:0000313" key="3">
    <source>
        <dbReference type="Proteomes" id="UP001595548"/>
    </source>
</evidence>
<feature type="transmembrane region" description="Helical" evidence="1">
    <location>
        <begin position="212"/>
        <end position="235"/>
    </location>
</feature>
<feature type="transmembrane region" description="Helical" evidence="1">
    <location>
        <begin position="125"/>
        <end position="144"/>
    </location>
</feature>
<reference evidence="3" key="1">
    <citation type="journal article" date="2019" name="Int. J. Syst. Evol. Microbiol.">
        <title>The Global Catalogue of Microorganisms (GCM) 10K type strain sequencing project: providing services to taxonomists for standard genome sequencing and annotation.</title>
        <authorList>
            <consortium name="The Broad Institute Genomics Platform"/>
            <consortium name="The Broad Institute Genome Sequencing Center for Infectious Disease"/>
            <person name="Wu L."/>
            <person name="Ma J."/>
        </authorList>
    </citation>
    <scope>NUCLEOTIDE SEQUENCE [LARGE SCALE GENOMIC DNA]</scope>
    <source>
        <strain evidence="3">KCTC 52141</strain>
    </source>
</reference>
<organism evidence="2 3">
    <name type="scientific">Gilvimarinus japonicus</name>
    <dbReference type="NCBI Taxonomy" id="1796469"/>
    <lineage>
        <taxon>Bacteria</taxon>
        <taxon>Pseudomonadati</taxon>
        <taxon>Pseudomonadota</taxon>
        <taxon>Gammaproteobacteria</taxon>
        <taxon>Cellvibrionales</taxon>
        <taxon>Cellvibrionaceae</taxon>
        <taxon>Gilvimarinus</taxon>
    </lineage>
</organism>
<dbReference type="EMBL" id="JBHRTL010000006">
    <property type="protein sequence ID" value="MFC3155419.1"/>
    <property type="molecule type" value="Genomic_DNA"/>
</dbReference>
<dbReference type="Pfam" id="PF07314">
    <property type="entry name" value="Lit"/>
    <property type="match status" value="1"/>
</dbReference>
<gene>
    <name evidence="2" type="ORF">ACFOEB_09435</name>
</gene>
<comment type="caution">
    <text evidence="2">The sequence shown here is derived from an EMBL/GenBank/DDBJ whole genome shotgun (WGS) entry which is preliminary data.</text>
</comment>
<protein>
    <submittedName>
        <fullName evidence="2">DUF1461 domain-containing protein</fullName>
    </submittedName>
</protein>